<dbReference type="InterPro" id="IPR007320">
    <property type="entry name" value="PDCD2_C"/>
</dbReference>
<feature type="domain" description="Programmed cell death protein 2 C-terminal" evidence="2">
    <location>
        <begin position="296"/>
        <end position="406"/>
    </location>
</feature>
<reference evidence="3 4" key="1">
    <citation type="submission" date="2020-11" db="EMBL/GenBank/DDBJ databases">
        <title>Kefir isolates.</title>
        <authorList>
            <person name="Marcisauskas S."/>
            <person name="Kim Y."/>
            <person name="Blasche S."/>
        </authorList>
    </citation>
    <scope>NUCLEOTIDE SEQUENCE [LARGE SCALE GENOMIC DNA]</scope>
    <source>
        <strain evidence="3 4">OG2</strain>
    </source>
</reference>
<feature type="compositionally biased region" description="Low complexity" evidence="1">
    <location>
        <begin position="173"/>
        <end position="185"/>
    </location>
</feature>
<dbReference type="AlphaFoldDB" id="A0A9P6W0E1"/>
<gene>
    <name evidence="3" type="ORF">C6P45_001588</name>
</gene>
<comment type="caution">
    <text evidence="3">The sequence shown here is derived from an EMBL/GenBank/DDBJ whole genome shotgun (WGS) entry which is preliminary data.</text>
</comment>
<keyword evidence="4" id="KW-1185">Reference proteome</keyword>
<organism evidence="3 4">
    <name type="scientific">Maudiozyma exigua</name>
    <name type="common">Yeast</name>
    <name type="synonym">Kazachstania exigua</name>
    <dbReference type="NCBI Taxonomy" id="34358"/>
    <lineage>
        <taxon>Eukaryota</taxon>
        <taxon>Fungi</taxon>
        <taxon>Dikarya</taxon>
        <taxon>Ascomycota</taxon>
        <taxon>Saccharomycotina</taxon>
        <taxon>Saccharomycetes</taxon>
        <taxon>Saccharomycetales</taxon>
        <taxon>Saccharomycetaceae</taxon>
        <taxon>Maudiozyma</taxon>
    </lineage>
</organism>
<sequence>MSDIEDSYSKKKSDVYLAYVDAPIKENDNLSVTDTFIGGSPIWLHPDSIPDSSMLQCSSCKSDKFMKLLIQAFAPIDNEQMEPILSNLQLQYTNFEFDDSHISADDDRILYVFICTNCPRKLGGVKCIRGVLRHSNNNKTKIDEIVKDETMGKKFDINPFDISSNTDSNPFSTNGNATNSTNTENPFAINMTAGSTIQTNNEKEDNKLSRKALRKLHDEETDKEHNSEREFKGYLLYVEQETFQHKPDHLKLPKNLKIDKDALELSEEKIIDTEELEKDPIKMDPRTEKLSQFLDDDVFQKFQEIVAYNPLQVLRYDMGGKPLYYAATKPLLDTIIPTPEFNKNSKRVFEMQLMPKMIMDLEENEVSVNDGMEWGTILIFTDAENHTPKFDNNGVGYVEECVRVQWEKRS</sequence>
<evidence type="ECO:0000313" key="3">
    <source>
        <dbReference type="EMBL" id="KAG0660383.1"/>
    </source>
</evidence>
<dbReference type="PANTHER" id="PTHR47524:SF1">
    <property type="entry name" value="20S RRNA ACCUMULATION PROTEIN 4"/>
    <property type="match status" value="1"/>
</dbReference>
<evidence type="ECO:0000256" key="1">
    <source>
        <dbReference type="SAM" id="MobiDB-lite"/>
    </source>
</evidence>
<evidence type="ECO:0000259" key="2">
    <source>
        <dbReference type="Pfam" id="PF04194"/>
    </source>
</evidence>
<accession>A0A9P6W0E1</accession>
<dbReference type="Pfam" id="PF04194">
    <property type="entry name" value="PDCD2_C"/>
    <property type="match status" value="1"/>
</dbReference>
<evidence type="ECO:0000313" key="4">
    <source>
        <dbReference type="Proteomes" id="UP000750334"/>
    </source>
</evidence>
<dbReference type="GO" id="GO:0030490">
    <property type="term" value="P:maturation of SSU-rRNA"/>
    <property type="evidence" value="ECO:0007669"/>
    <property type="project" value="TreeGrafter"/>
</dbReference>
<dbReference type="Proteomes" id="UP000750334">
    <property type="component" value="Unassembled WGS sequence"/>
</dbReference>
<dbReference type="EMBL" id="PUHR01000176">
    <property type="protein sequence ID" value="KAG0660383.1"/>
    <property type="molecule type" value="Genomic_DNA"/>
</dbReference>
<dbReference type="OrthoDB" id="443682at2759"/>
<proteinExistence type="predicted"/>
<dbReference type="GO" id="GO:0005737">
    <property type="term" value="C:cytoplasm"/>
    <property type="evidence" value="ECO:0007669"/>
    <property type="project" value="InterPro"/>
</dbReference>
<name>A0A9P6W0E1_MAUEX</name>
<dbReference type="PANTHER" id="PTHR47524">
    <property type="entry name" value="20S RRNA ACCUMULATION PROTEIN 4"/>
    <property type="match status" value="1"/>
</dbReference>
<protein>
    <recommendedName>
        <fullName evidence="2">Programmed cell death protein 2 C-terminal domain-containing protein</fullName>
    </recommendedName>
</protein>
<feature type="region of interest" description="Disordered" evidence="1">
    <location>
        <begin position="165"/>
        <end position="187"/>
    </location>
</feature>